<dbReference type="STRING" id="767452.AVL62_07750"/>
<sequence>MVLAIGVVGGLVTVLVLALGLVAVLVAGQQARTAADLASLAAAGQLVQGVDDSAACARAARVTDQHGVELRRCTVTRQGPSPLPEVTLDVERAVGGTRWAVAVTARAGASVAPSG</sequence>
<keyword evidence="2" id="KW-1185">Reference proteome</keyword>
<dbReference type="EMBL" id="LQBL01000031">
    <property type="protein sequence ID" value="KUG51831.1"/>
    <property type="molecule type" value="Genomic_DNA"/>
</dbReference>
<evidence type="ECO:0000313" key="1">
    <source>
        <dbReference type="EMBL" id="KUG51831.1"/>
    </source>
</evidence>
<comment type="caution">
    <text evidence="1">The sequence shown here is derived from an EMBL/GenBank/DDBJ whole genome shotgun (WGS) entry which is preliminary data.</text>
</comment>
<organism evidence="1 2">
    <name type="scientific">Serinicoccus chungangensis</name>
    <dbReference type="NCBI Taxonomy" id="767452"/>
    <lineage>
        <taxon>Bacteria</taxon>
        <taxon>Bacillati</taxon>
        <taxon>Actinomycetota</taxon>
        <taxon>Actinomycetes</taxon>
        <taxon>Micrococcales</taxon>
        <taxon>Ornithinimicrobiaceae</taxon>
        <taxon>Serinicoccus</taxon>
    </lineage>
</organism>
<dbReference type="AlphaFoldDB" id="A0A0W8I2Q3"/>
<evidence type="ECO:0000313" key="2">
    <source>
        <dbReference type="Proteomes" id="UP000054837"/>
    </source>
</evidence>
<accession>A0A0W8I2Q3</accession>
<reference evidence="1 2" key="1">
    <citation type="submission" date="2015-12" db="EMBL/GenBank/DDBJ databases">
        <title>Serinicoccus chungangenesis strain CD08_5 genome sequencing and assembly.</title>
        <authorList>
            <person name="Chander A.M."/>
            <person name="Kaur G."/>
            <person name="Nair G.R."/>
            <person name="Dhawan D.K."/>
            <person name="Kochhar R.K."/>
            <person name="Mayilraj S."/>
            <person name="Bhadada S.K."/>
        </authorList>
    </citation>
    <scope>NUCLEOTIDE SEQUENCE [LARGE SCALE GENOMIC DNA]</scope>
    <source>
        <strain evidence="1 2">CD08_5</strain>
    </source>
</reference>
<protein>
    <submittedName>
        <fullName evidence="1">Uncharacterized protein</fullName>
    </submittedName>
</protein>
<dbReference type="Proteomes" id="UP000054837">
    <property type="component" value="Unassembled WGS sequence"/>
</dbReference>
<proteinExistence type="predicted"/>
<dbReference type="NCBIfam" id="TIGR03816">
    <property type="entry name" value="tadE_like_DECH"/>
    <property type="match status" value="1"/>
</dbReference>
<dbReference type="InterPro" id="IPR021202">
    <property type="entry name" value="Rv3654c-like"/>
</dbReference>
<name>A0A0W8I2Q3_9MICO</name>
<gene>
    <name evidence="1" type="ORF">AVL62_07750</name>
</gene>